<sequence length="78" mass="9091">SRFPVVQPEYHMHVDNFWHKLAWNFHSLLSPAQSVINFAIGNLTIDSGILYSSSNKLFLISLSLQFFVVEYRITIFML</sequence>
<reference evidence="1" key="1">
    <citation type="submission" date="2014-12" db="EMBL/GenBank/DDBJ databases">
        <title>Insight into the proteome of Arion vulgaris.</title>
        <authorList>
            <person name="Aradska J."/>
            <person name="Bulat T."/>
            <person name="Smidak R."/>
            <person name="Sarate P."/>
            <person name="Gangsoo J."/>
            <person name="Sialana F."/>
            <person name="Bilban M."/>
            <person name="Lubec G."/>
        </authorList>
    </citation>
    <scope>NUCLEOTIDE SEQUENCE</scope>
    <source>
        <tissue evidence="1">Skin</tissue>
    </source>
</reference>
<accession>A0A0B7C2B4</accession>
<name>A0A0B7C2B4_9EUPU</name>
<organism evidence="1">
    <name type="scientific">Arion vulgaris</name>
    <dbReference type="NCBI Taxonomy" id="1028688"/>
    <lineage>
        <taxon>Eukaryota</taxon>
        <taxon>Metazoa</taxon>
        <taxon>Spiralia</taxon>
        <taxon>Lophotrochozoa</taxon>
        <taxon>Mollusca</taxon>
        <taxon>Gastropoda</taxon>
        <taxon>Heterobranchia</taxon>
        <taxon>Euthyneura</taxon>
        <taxon>Panpulmonata</taxon>
        <taxon>Eupulmonata</taxon>
        <taxon>Stylommatophora</taxon>
        <taxon>Helicina</taxon>
        <taxon>Arionoidea</taxon>
        <taxon>Arionidae</taxon>
        <taxon>Arion</taxon>
    </lineage>
</organism>
<proteinExistence type="predicted"/>
<feature type="non-terminal residue" evidence="1">
    <location>
        <position position="1"/>
    </location>
</feature>
<evidence type="ECO:0000313" key="1">
    <source>
        <dbReference type="EMBL" id="CEK99343.1"/>
    </source>
</evidence>
<dbReference type="AlphaFoldDB" id="A0A0B7C2B4"/>
<protein>
    <submittedName>
        <fullName evidence="1">Uncharacterized protein</fullName>
    </submittedName>
</protein>
<feature type="non-terminal residue" evidence="1">
    <location>
        <position position="78"/>
    </location>
</feature>
<dbReference type="EMBL" id="HACG01052472">
    <property type="protein sequence ID" value="CEK99343.1"/>
    <property type="molecule type" value="Transcribed_RNA"/>
</dbReference>
<gene>
    <name evidence="1" type="primary">ORF221042</name>
</gene>